<feature type="active site" evidence="10 11">
    <location>
        <position position="192"/>
    </location>
</feature>
<evidence type="ECO:0000313" key="13">
    <source>
        <dbReference type="EMBL" id="KGE70765.1"/>
    </source>
</evidence>
<dbReference type="PANTHER" id="PTHR42701:SF1">
    <property type="entry name" value="IMIDAZOLE GLYCEROL PHOSPHATE SYNTHASE SUBUNIT HISH"/>
    <property type="match status" value="1"/>
</dbReference>
<dbReference type="UniPathway" id="UPA00031">
    <property type="reaction ID" value="UER00010"/>
</dbReference>
<evidence type="ECO:0000256" key="3">
    <source>
        <dbReference type="ARBA" id="ARBA00022605"/>
    </source>
</evidence>
<evidence type="ECO:0000259" key="12">
    <source>
        <dbReference type="Pfam" id="PF00117"/>
    </source>
</evidence>
<dbReference type="Pfam" id="PF00117">
    <property type="entry name" value="GATase"/>
    <property type="match status" value="1"/>
</dbReference>
<protein>
    <recommendedName>
        <fullName evidence="10">Imidazole glycerol phosphate synthase subunit HisH</fullName>
        <ecNumber evidence="10">4.3.2.10</ecNumber>
    </recommendedName>
    <alternativeName>
        <fullName evidence="10">IGP synthase glutaminase subunit</fullName>
        <ecNumber evidence="10">3.5.1.2</ecNumber>
    </alternativeName>
    <alternativeName>
        <fullName evidence="10">IGP synthase subunit HisH</fullName>
    </alternativeName>
    <alternativeName>
        <fullName evidence="10">ImGP synthase subunit HisH</fullName>
        <shortName evidence="10">IGPS subunit HisH</shortName>
    </alternativeName>
</protein>
<dbReference type="EC" id="3.5.1.2" evidence="10"/>
<dbReference type="InterPro" id="IPR029062">
    <property type="entry name" value="Class_I_gatase-like"/>
</dbReference>
<dbReference type="PANTHER" id="PTHR42701">
    <property type="entry name" value="IMIDAZOLE GLYCEROL PHOSPHATE SYNTHASE SUBUNIT HISH"/>
    <property type="match status" value="1"/>
</dbReference>
<comment type="catalytic activity">
    <reaction evidence="9 10">
        <text>L-glutamine + H2O = L-glutamate + NH4(+)</text>
        <dbReference type="Rhea" id="RHEA:15889"/>
        <dbReference type="ChEBI" id="CHEBI:15377"/>
        <dbReference type="ChEBI" id="CHEBI:28938"/>
        <dbReference type="ChEBI" id="CHEBI:29985"/>
        <dbReference type="ChEBI" id="CHEBI:58359"/>
        <dbReference type="EC" id="3.5.1.2"/>
    </reaction>
</comment>
<evidence type="ECO:0000313" key="14">
    <source>
        <dbReference type="Proteomes" id="UP000029692"/>
    </source>
</evidence>
<keyword evidence="10" id="KW-0963">Cytoplasm</keyword>
<dbReference type="SUPFAM" id="SSF52317">
    <property type="entry name" value="Class I glutamine amidotransferase-like"/>
    <property type="match status" value="1"/>
</dbReference>
<feature type="active site" description="Nucleophile" evidence="10 11">
    <location>
        <position position="79"/>
    </location>
</feature>
<evidence type="ECO:0000256" key="9">
    <source>
        <dbReference type="ARBA" id="ARBA00049534"/>
    </source>
</evidence>
<proteinExistence type="inferred from homology"/>
<dbReference type="OrthoDB" id="9807137at2"/>
<keyword evidence="6 10" id="KW-0368">Histidine biosynthesis</keyword>
<dbReference type="Proteomes" id="UP000029692">
    <property type="component" value="Unassembled WGS sequence"/>
</dbReference>
<dbReference type="STRING" id="1480694.DC28_14815"/>
<dbReference type="eggNOG" id="COG0118">
    <property type="taxonomic scope" value="Bacteria"/>
</dbReference>
<dbReference type="InterPro" id="IPR017926">
    <property type="entry name" value="GATASE"/>
</dbReference>
<organism evidence="13 14">
    <name type="scientific">Spirochaeta lutea</name>
    <dbReference type="NCBI Taxonomy" id="1480694"/>
    <lineage>
        <taxon>Bacteria</taxon>
        <taxon>Pseudomonadati</taxon>
        <taxon>Spirochaetota</taxon>
        <taxon>Spirochaetia</taxon>
        <taxon>Spirochaetales</taxon>
        <taxon>Spirochaetaceae</taxon>
        <taxon>Spirochaeta</taxon>
    </lineage>
</organism>
<evidence type="ECO:0000256" key="11">
    <source>
        <dbReference type="PIRSR" id="PIRSR000495-1"/>
    </source>
</evidence>
<evidence type="ECO:0000256" key="2">
    <source>
        <dbReference type="ARBA" id="ARBA00011152"/>
    </source>
</evidence>
<evidence type="ECO:0000256" key="5">
    <source>
        <dbReference type="ARBA" id="ARBA00022962"/>
    </source>
</evidence>
<dbReference type="GO" id="GO:0016829">
    <property type="term" value="F:lyase activity"/>
    <property type="evidence" value="ECO:0007669"/>
    <property type="project" value="UniProtKB-KW"/>
</dbReference>
<dbReference type="PROSITE" id="PS51273">
    <property type="entry name" value="GATASE_TYPE_1"/>
    <property type="match status" value="1"/>
</dbReference>
<keyword evidence="5 10" id="KW-0315">Glutamine amidotransferase</keyword>
<dbReference type="GO" id="GO:0005737">
    <property type="term" value="C:cytoplasm"/>
    <property type="evidence" value="ECO:0007669"/>
    <property type="project" value="UniProtKB-SubCell"/>
</dbReference>
<dbReference type="CDD" id="cd01748">
    <property type="entry name" value="GATase1_IGP_Synthase"/>
    <property type="match status" value="1"/>
</dbReference>
<dbReference type="NCBIfam" id="TIGR01855">
    <property type="entry name" value="IMP_synth_hisH"/>
    <property type="match status" value="1"/>
</dbReference>
<comment type="catalytic activity">
    <reaction evidence="8 10">
        <text>5-[(5-phospho-1-deoxy-D-ribulos-1-ylimino)methylamino]-1-(5-phospho-beta-D-ribosyl)imidazole-4-carboxamide + L-glutamine = D-erythro-1-(imidazol-4-yl)glycerol 3-phosphate + 5-amino-1-(5-phospho-beta-D-ribosyl)imidazole-4-carboxamide + L-glutamate + H(+)</text>
        <dbReference type="Rhea" id="RHEA:24793"/>
        <dbReference type="ChEBI" id="CHEBI:15378"/>
        <dbReference type="ChEBI" id="CHEBI:29985"/>
        <dbReference type="ChEBI" id="CHEBI:58278"/>
        <dbReference type="ChEBI" id="CHEBI:58359"/>
        <dbReference type="ChEBI" id="CHEBI:58475"/>
        <dbReference type="ChEBI" id="CHEBI:58525"/>
        <dbReference type="EC" id="4.3.2.10"/>
    </reaction>
</comment>
<comment type="pathway">
    <text evidence="1 10">Amino-acid biosynthesis; L-histidine biosynthesis; L-histidine from 5-phospho-alpha-D-ribose 1-diphosphate: step 5/9.</text>
</comment>
<evidence type="ECO:0000256" key="10">
    <source>
        <dbReference type="HAMAP-Rule" id="MF_00278"/>
    </source>
</evidence>
<feature type="domain" description="Glutamine amidotransferase" evidence="12">
    <location>
        <begin position="4"/>
        <end position="207"/>
    </location>
</feature>
<name>A0A098QSA6_9SPIO</name>
<evidence type="ECO:0000256" key="1">
    <source>
        <dbReference type="ARBA" id="ARBA00005091"/>
    </source>
</evidence>
<comment type="subunit">
    <text evidence="2 10">Heterodimer of HisH and HisF.</text>
</comment>
<evidence type="ECO:0000256" key="7">
    <source>
        <dbReference type="ARBA" id="ARBA00023239"/>
    </source>
</evidence>
<dbReference type="EC" id="4.3.2.10" evidence="10"/>
<dbReference type="InterPro" id="IPR010139">
    <property type="entry name" value="Imidazole-glycPsynth_HisH"/>
</dbReference>
<reference evidence="13 14" key="1">
    <citation type="submission" date="2014-05" db="EMBL/GenBank/DDBJ databases">
        <title>De novo Genome Sequence of Spirocheata sp.</title>
        <authorList>
            <person name="Shivani Y."/>
            <person name="Subhash Y."/>
            <person name="Tushar L."/>
            <person name="Sasikala C."/>
            <person name="Ramana C.V."/>
        </authorList>
    </citation>
    <scope>NUCLEOTIDE SEQUENCE [LARGE SCALE GENOMIC DNA]</scope>
    <source>
        <strain evidence="13 14">JC230</strain>
    </source>
</reference>
<keyword evidence="7 10" id="KW-0456">Lyase</keyword>
<dbReference type="GO" id="GO:0004359">
    <property type="term" value="F:glutaminase activity"/>
    <property type="evidence" value="ECO:0007669"/>
    <property type="project" value="UniProtKB-EC"/>
</dbReference>
<feature type="active site" evidence="10 11">
    <location>
        <position position="194"/>
    </location>
</feature>
<keyword evidence="4 10" id="KW-0378">Hydrolase</keyword>
<dbReference type="EMBL" id="JNUP01000072">
    <property type="protein sequence ID" value="KGE70765.1"/>
    <property type="molecule type" value="Genomic_DNA"/>
</dbReference>
<dbReference type="GO" id="GO:0000105">
    <property type="term" value="P:L-histidine biosynthetic process"/>
    <property type="evidence" value="ECO:0007669"/>
    <property type="project" value="UniProtKB-UniRule"/>
</dbReference>
<evidence type="ECO:0000256" key="6">
    <source>
        <dbReference type="ARBA" id="ARBA00023102"/>
    </source>
</evidence>
<comment type="caution">
    <text evidence="13">The sequence shown here is derived from an EMBL/GenBank/DDBJ whole genome shotgun (WGS) entry which is preliminary data.</text>
</comment>
<evidence type="ECO:0000256" key="4">
    <source>
        <dbReference type="ARBA" id="ARBA00022801"/>
    </source>
</evidence>
<gene>
    <name evidence="10" type="primary">hisH</name>
    <name evidence="13" type="ORF">DC28_14815</name>
</gene>
<keyword evidence="3 10" id="KW-0028">Amino-acid biosynthesis</keyword>
<dbReference type="RefSeq" id="WP_037550213.1">
    <property type="nucleotide sequence ID" value="NZ_JNUP01000072.1"/>
</dbReference>
<accession>A0A098QSA6</accession>
<dbReference type="AlphaFoldDB" id="A0A098QSA6"/>
<comment type="subcellular location">
    <subcellularLocation>
        <location evidence="10">Cytoplasm</location>
    </subcellularLocation>
</comment>
<keyword evidence="14" id="KW-1185">Reference proteome</keyword>
<comment type="function">
    <text evidence="10">IGPS catalyzes the conversion of PRFAR and glutamine to IGP, AICAR and glutamate. The HisH subunit catalyzes the hydrolysis of glutamine to glutamate and ammonia as part of the synthesis of IGP and AICAR. The resulting ammonia molecule is channeled to the active site of HisF.</text>
</comment>
<dbReference type="GO" id="GO:0000107">
    <property type="term" value="F:imidazoleglycerol-phosphate synthase activity"/>
    <property type="evidence" value="ECO:0007669"/>
    <property type="project" value="UniProtKB-UniRule"/>
</dbReference>
<sequence>MIGVIDYKAGNLRSVETALGHLGVSYRISNNPEELADFDKLIFPGVGEARSAMDELHSTGLDEGIRDFFATGKPLLGICLGCQIVLSGSDERNTACLGLVPGRARSFSQEFTDRRISDLKVPQIGWNQVRWNTGNPLAERLFHGIPQDRSFYFVHSYYPQAEEADSVLCTTEYGFPFSSGVSRENLVAVQFHPEKSGEYGLRLLGNFCGPSF</sequence>
<dbReference type="Gene3D" id="3.40.50.880">
    <property type="match status" value="1"/>
</dbReference>
<dbReference type="HAMAP" id="MF_00278">
    <property type="entry name" value="HisH"/>
    <property type="match status" value="1"/>
</dbReference>
<evidence type="ECO:0000256" key="8">
    <source>
        <dbReference type="ARBA" id="ARBA00047838"/>
    </source>
</evidence>
<dbReference type="PIRSF" id="PIRSF000495">
    <property type="entry name" value="Amidotransf_hisH"/>
    <property type="match status" value="1"/>
</dbReference>